<dbReference type="PANTHER" id="PTHR43744">
    <property type="entry name" value="ABC TRANSPORTER PERMEASE PROTEIN MG189-RELATED-RELATED"/>
    <property type="match status" value="1"/>
</dbReference>
<evidence type="ECO:0000259" key="9">
    <source>
        <dbReference type="PROSITE" id="PS50928"/>
    </source>
</evidence>
<evidence type="ECO:0000256" key="7">
    <source>
        <dbReference type="ARBA" id="ARBA00023136"/>
    </source>
</evidence>
<dbReference type="PROSITE" id="PS50928">
    <property type="entry name" value="ABC_TM1"/>
    <property type="match status" value="1"/>
</dbReference>
<evidence type="ECO:0000256" key="6">
    <source>
        <dbReference type="ARBA" id="ARBA00022989"/>
    </source>
</evidence>
<feature type="transmembrane region" description="Helical" evidence="8">
    <location>
        <begin position="77"/>
        <end position="99"/>
    </location>
</feature>
<dbReference type="AlphaFoldDB" id="G8QUZ4"/>
<gene>
    <name evidence="10" type="ordered locus">SpiGrapes_0311</name>
</gene>
<keyword evidence="11" id="KW-1185">Reference proteome</keyword>
<dbReference type="EMBL" id="CP003155">
    <property type="protein sequence ID" value="AEV28170.1"/>
    <property type="molecule type" value="Genomic_DNA"/>
</dbReference>
<evidence type="ECO:0000256" key="8">
    <source>
        <dbReference type="RuleBase" id="RU363032"/>
    </source>
</evidence>
<feature type="transmembrane region" description="Helical" evidence="8">
    <location>
        <begin position="185"/>
        <end position="207"/>
    </location>
</feature>
<dbReference type="HOGENOM" id="CLU_016047_1_2_12"/>
<protein>
    <recommendedName>
        <fullName evidence="2">sn-glycerol-3-phosphate transport system permease protein UgpE</fullName>
    </recommendedName>
</protein>
<dbReference type="eggNOG" id="COG0395">
    <property type="taxonomic scope" value="Bacteria"/>
</dbReference>
<dbReference type="Gene3D" id="1.10.3720.10">
    <property type="entry name" value="MetI-like"/>
    <property type="match status" value="1"/>
</dbReference>
<keyword evidence="10" id="KW-0762">Sugar transport</keyword>
<feature type="transmembrane region" description="Helical" evidence="8">
    <location>
        <begin position="243"/>
        <end position="263"/>
    </location>
</feature>
<keyword evidence="3 8" id="KW-0813">Transport</keyword>
<dbReference type="InterPro" id="IPR035906">
    <property type="entry name" value="MetI-like_sf"/>
</dbReference>
<accession>G8QUZ4</accession>
<keyword evidence="6 8" id="KW-1133">Transmembrane helix</keyword>
<dbReference type="GO" id="GO:0055085">
    <property type="term" value="P:transmembrane transport"/>
    <property type="evidence" value="ECO:0007669"/>
    <property type="project" value="InterPro"/>
</dbReference>
<proteinExistence type="inferred from homology"/>
<evidence type="ECO:0000256" key="2">
    <source>
        <dbReference type="ARBA" id="ARBA00020515"/>
    </source>
</evidence>
<dbReference type="CDD" id="cd06261">
    <property type="entry name" value="TM_PBP2"/>
    <property type="match status" value="1"/>
</dbReference>
<dbReference type="RefSeq" id="WP_014269019.1">
    <property type="nucleotide sequence ID" value="NC_016633.1"/>
</dbReference>
<feature type="transmembrane region" description="Helical" evidence="8">
    <location>
        <begin position="146"/>
        <end position="164"/>
    </location>
</feature>
<reference evidence="10 11" key="1">
    <citation type="submission" date="2011-11" db="EMBL/GenBank/DDBJ databases">
        <title>Complete sequence of Spirochaeta sp. grapes.</title>
        <authorList>
            <consortium name="US DOE Joint Genome Institute"/>
            <person name="Lucas S."/>
            <person name="Han J."/>
            <person name="Lapidus A."/>
            <person name="Cheng J.-F."/>
            <person name="Goodwin L."/>
            <person name="Pitluck S."/>
            <person name="Peters L."/>
            <person name="Ovchinnikova G."/>
            <person name="Munk A.C."/>
            <person name="Detter J.C."/>
            <person name="Han C."/>
            <person name="Tapia R."/>
            <person name="Land M."/>
            <person name="Hauser L."/>
            <person name="Kyrpides N."/>
            <person name="Ivanova N."/>
            <person name="Pagani I."/>
            <person name="Ritalahtilisa K."/>
            <person name="Loeffler F."/>
            <person name="Woyke T."/>
        </authorList>
    </citation>
    <scope>NUCLEOTIDE SEQUENCE [LARGE SCALE GENOMIC DNA]</scope>
    <source>
        <strain evidence="11">ATCC BAA-1885 / DSM 22778 / Grapes</strain>
    </source>
</reference>
<keyword evidence="4" id="KW-1003">Cell membrane</keyword>
<evidence type="ECO:0000256" key="4">
    <source>
        <dbReference type="ARBA" id="ARBA00022475"/>
    </source>
</evidence>
<feature type="domain" description="ABC transmembrane type-1" evidence="9">
    <location>
        <begin position="73"/>
        <end position="264"/>
    </location>
</feature>
<feature type="transmembrane region" description="Helical" evidence="8">
    <location>
        <begin position="12"/>
        <end position="34"/>
    </location>
</feature>
<dbReference type="Pfam" id="PF00528">
    <property type="entry name" value="BPD_transp_1"/>
    <property type="match status" value="1"/>
</dbReference>
<comment type="subcellular location">
    <subcellularLocation>
        <location evidence="1 8">Cell membrane</location>
        <topology evidence="1 8">Multi-pass membrane protein</topology>
    </subcellularLocation>
</comment>
<keyword evidence="7 8" id="KW-0472">Membrane</keyword>
<evidence type="ECO:0000256" key="5">
    <source>
        <dbReference type="ARBA" id="ARBA00022692"/>
    </source>
</evidence>
<dbReference type="STRING" id="158190.SpiGrapes_0311"/>
<evidence type="ECO:0000313" key="10">
    <source>
        <dbReference type="EMBL" id="AEV28170.1"/>
    </source>
</evidence>
<evidence type="ECO:0000256" key="3">
    <source>
        <dbReference type="ARBA" id="ARBA00022448"/>
    </source>
</evidence>
<evidence type="ECO:0000313" key="11">
    <source>
        <dbReference type="Proteomes" id="UP000005632"/>
    </source>
</evidence>
<dbReference type="Proteomes" id="UP000005632">
    <property type="component" value="Chromosome"/>
</dbReference>
<dbReference type="SUPFAM" id="SSF161098">
    <property type="entry name" value="MetI-like"/>
    <property type="match status" value="1"/>
</dbReference>
<comment type="similarity">
    <text evidence="8">Belongs to the binding-protein-dependent transport system permease family.</text>
</comment>
<dbReference type="OrthoDB" id="42677at2"/>
<feature type="transmembrane region" description="Helical" evidence="8">
    <location>
        <begin position="108"/>
        <end position="126"/>
    </location>
</feature>
<keyword evidence="5 8" id="KW-0812">Transmembrane</keyword>
<dbReference type="PANTHER" id="PTHR43744:SF8">
    <property type="entry name" value="SN-GLYCEROL-3-PHOSPHATE TRANSPORT SYSTEM PERMEASE PROTEIN UGPE"/>
    <property type="match status" value="1"/>
</dbReference>
<sequence length="279" mass="32121">MMRNSLKMQNRHVVSHFIMVVWCFIVLFPLWVLLVNSFKTRLSIYENPFWIPKKWNFQNYVTVLQDGDFINYFKNSLVVVLLSLLVMTTVSALAGYALANWKSKVSRFFYFFLIAGMMLPIKIASIKLLEIMQFMHLLNTIWSLPPIYVAMGIPVGVFILTEFIRQIPQELTEAGIIDGAGRFRIFYLIIVPLVKPALATVSIYNLIPFWNDLWFPLIFINEEKSKTLLLGVTRLFGQYQTDWSKVLAVLTLSAIPVLFLYLLMSQQFIKGVTAGAVKG</sequence>
<name>G8QUZ4_SPHPG</name>
<dbReference type="GO" id="GO:0005886">
    <property type="term" value="C:plasma membrane"/>
    <property type="evidence" value="ECO:0007669"/>
    <property type="project" value="UniProtKB-SubCell"/>
</dbReference>
<dbReference type="KEGG" id="sgp:SpiGrapes_0311"/>
<dbReference type="InterPro" id="IPR000515">
    <property type="entry name" value="MetI-like"/>
</dbReference>
<evidence type="ECO:0000256" key="1">
    <source>
        <dbReference type="ARBA" id="ARBA00004651"/>
    </source>
</evidence>
<organism evidence="10 11">
    <name type="scientific">Sphaerochaeta pleomorpha (strain ATCC BAA-1885 / DSM 22778 / Grapes)</name>
    <dbReference type="NCBI Taxonomy" id="158190"/>
    <lineage>
        <taxon>Bacteria</taxon>
        <taxon>Pseudomonadati</taxon>
        <taxon>Spirochaetota</taxon>
        <taxon>Spirochaetia</taxon>
        <taxon>Spirochaetales</taxon>
        <taxon>Sphaerochaetaceae</taxon>
        <taxon>Sphaerochaeta</taxon>
    </lineage>
</organism>